<evidence type="ECO:0000313" key="1">
    <source>
        <dbReference type="EMBL" id="AKU93580.1"/>
    </source>
</evidence>
<dbReference type="Proteomes" id="UP000064967">
    <property type="component" value="Chromosome"/>
</dbReference>
<dbReference type="STRING" id="1391654.AKJ09_00244"/>
<proteinExistence type="predicted"/>
<gene>
    <name evidence="1" type="ORF">AKJ09_00244</name>
</gene>
<keyword evidence="2" id="KW-1185">Reference proteome</keyword>
<dbReference type="KEGG" id="llu:AKJ09_00244"/>
<protein>
    <submittedName>
        <fullName evidence="1">Uncharacterized protein</fullName>
    </submittedName>
</protein>
<reference evidence="1 2" key="1">
    <citation type="submission" date="2015-08" db="EMBL/GenBank/DDBJ databases">
        <authorList>
            <person name="Babu N.S."/>
            <person name="Beckwith C.J."/>
            <person name="Beseler K.G."/>
            <person name="Brison A."/>
            <person name="Carone J.V."/>
            <person name="Caskin T.P."/>
            <person name="Diamond M."/>
            <person name="Durham M.E."/>
            <person name="Foxe J.M."/>
            <person name="Go M."/>
            <person name="Henderson B.A."/>
            <person name="Jones I.B."/>
            <person name="McGettigan J.A."/>
            <person name="Micheletti S.J."/>
            <person name="Nasrallah M.E."/>
            <person name="Ortiz D."/>
            <person name="Piller C.R."/>
            <person name="Privatt S.R."/>
            <person name="Schneider S.L."/>
            <person name="Sharp S."/>
            <person name="Smith T.C."/>
            <person name="Stanton J.D."/>
            <person name="Ullery H.E."/>
            <person name="Wilson R.J."/>
            <person name="Serrano M.G."/>
            <person name="Buck G."/>
            <person name="Lee V."/>
            <person name="Wang Y."/>
            <person name="Carvalho R."/>
            <person name="Voegtly L."/>
            <person name="Shi R."/>
            <person name="Duckworth R."/>
            <person name="Johnson A."/>
            <person name="Loviza R."/>
            <person name="Walstead R."/>
            <person name="Shah Z."/>
            <person name="Kiflezghi M."/>
            <person name="Wade K."/>
            <person name="Ball S.L."/>
            <person name="Bradley K.W."/>
            <person name="Asai D.J."/>
            <person name="Bowman C.A."/>
            <person name="Russell D.A."/>
            <person name="Pope W.H."/>
            <person name="Jacobs-Sera D."/>
            <person name="Hendrix R.W."/>
            <person name="Hatfull G.F."/>
        </authorList>
    </citation>
    <scope>NUCLEOTIDE SEQUENCE [LARGE SCALE GENOMIC DNA]</scope>
    <source>
        <strain evidence="1 2">DSM 27648</strain>
    </source>
</reference>
<evidence type="ECO:0000313" key="2">
    <source>
        <dbReference type="Proteomes" id="UP000064967"/>
    </source>
</evidence>
<accession>A0A0K1PJ82</accession>
<name>A0A0K1PJ82_9BACT</name>
<organism evidence="1 2">
    <name type="scientific">Labilithrix luteola</name>
    <dbReference type="NCBI Taxonomy" id="1391654"/>
    <lineage>
        <taxon>Bacteria</taxon>
        <taxon>Pseudomonadati</taxon>
        <taxon>Myxococcota</taxon>
        <taxon>Polyangia</taxon>
        <taxon>Polyangiales</taxon>
        <taxon>Labilitrichaceae</taxon>
        <taxon>Labilithrix</taxon>
    </lineage>
</organism>
<dbReference type="AlphaFoldDB" id="A0A0K1PJ82"/>
<dbReference type="EMBL" id="CP012333">
    <property type="protein sequence ID" value="AKU93580.1"/>
    <property type="molecule type" value="Genomic_DNA"/>
</dbReference>
<sequence length="51" mass="5708">MPDGIASSEVVSRSPRQLRGLVLDIASQPRPTEQLLAWSKKRPMVDHRLPS</sequence>